<feature type="domain" description="Response regulatory" evidence="3">
    <location>
        <begin position="2"/>
        <end position="116"/>
    </location>
</feature>
<dbReference type="Pfam" id="PF00072">
    <property type="entry name" value="Response_reg"/>
    <property type="match status" value="1"/>
</dbReference>
<dbReference type="RefSeq" id="WP_069702171.1">
    <property type="nucleotide sequence ID" value="NZ_MJAT01000022.1"/>
</dbReference>
<evidence type="ECO:0000256" key="1">
    <source>
        <dbReference type="ARBA" id="ARBA00022553"/>
    </source>
</evidence>
<dbReference type="PANTHER" id="PTHR44591:SF3">
    <property type="entry name" value="RESPONSE REGULATORY DOMAIN-CONTAINING PROTEIN"/>
    <property type="match status" value="1"/>
</dbReference>
<reference evidence="4 5" key="1">
    <citation type="submission" date="2016-09" db="EMBL/GenBank/DDBJ databases">
        <title>Desulfuribacillus arsenicus sp. nov., an obligately anaerobic, dissimilatory arsenic- and antimonate-reducing bacterium isolated from anoxic sediments.</title>
        <authorList>
            <person name="Abin C.A."/>
            <person name="Hollibaugh J.T."/>
        </authorList>
    </citation>
    <scope>NUCLEOTIDE SEQUENCE [LARGE SCALE GENOMIC DNA]</scope>
    <source>
        <strain evidence="4 5">MLFW-2</strain>
    </source>
</reference>
<dbReference type="PROSITE" id="PS50110">
    <property type="entry name" value="RESPONSE_REGULATORY"/>
    <property type="match status" value="1"/>
</dbReference>
<dbReference type="SUPFAM" id="SSF52172">
    <property type="entry name" value="CheY-like"/>
    <property type="match status" value="2"/>
</dbReference>
<dbReference type="InterPro" id="IPR050595">
    <property type="entry name" value="Bact_response_regulator"/>
</dbReference>
<protein>
    <recommendedName>
        <fullName evidence="3">Response regulatory domain-containing protein</fullName>
    </recommendedName>
</protein>
<dbReference type="Gene3D" id="3.40.50.2300">
    <property type="match status" value="2"/>
</dbReference>
<dbReference type="InterPro" id="IPR001789">
    <property type="entry name" value="Sig_transdc_resp-reg_receiver"/>
</dbReference>
<evidence type="ECO:0000313" key="5">
    <source>
        <dbReference type="Proteomes" id="UP000095255"/>
    </source>
</evidence>
<dbReference type="GO" id="GO:0000160">
    <property type="term" value="P:phosphorelay signal transduction system"/>
    <property type="evidence" value="ECO:0007669"/>
    <property type="project" value="InterPro"/>
</dbReference>
<feature type="modified residue" description="4-aspartylphosphate" evidence="2">
    <location>
        <position position="50"/>
    </location>
</feature>
<evidence type="ECO:0000259" key="3">
    <source>
        <dbReference type="PROSITE" id="PS50110"/>
    </source>
</evidence>
<evidence type="ECO:0000256" key="2">
    <source>
        <dbReference type="PROSITE-ProRule" id="PRU00169"/>
    </source>
</evidence>
<dbReference type="Proteomes" id="UP000095255">
    <property type="component" value="Unassembled WGS sequence"/>
</dbReference>
<evidence type="ECO:0000313" key="4">
    <source>
        <dbReference type="EMBL" id="OEH85345.1"/>
    </source>
</evidence>
<dbReference type="SMART" id="SM00448">
    <property type="entry name" value="REC"/>
    <property type="match status" value="1"/>
</dbReference>
<dbReference type="EMBL" id="MJAT01000022">
    <property type="protein sequence ID" value="OEH85345.1"/>
    <property type="molecule type" value="Genomic_DNA"/>
</dbReference>
<comment type="caution">
    <text evidence="4">The sequence shown here is derived from an EMBL/GenBank/DDBJ whole genome shotgun (WGS) entry which is preliminary data.</text>
</comment>
<keyword evidence="5" id="KW-1185">Reference proteome</keyword>
<sequence length="252" mass="29847">MKIYTMDDNKQINFLYKSLFMEEYEITTFDNIGDFMRKISLVLPEVVILDLNFQGKSIGYDIAVKVREISKTVSIIIISSFIDHHIIKKFMSLNIYEFLSKPIDLRRLDAIIHEIANATDAYCELAKRLYTNRLCILEDTNQMRLLYGYQFSEFQLSLCKHFDELKKLQDKHEVNTIILDYKLADNENFDDVLDYTRKYYQNAKIILISGSIMNLRLDQKYRDVIQYFFEKPVDCFDTIKAAIRESNVRTLV</sequence>
<keyword evidence="1 2" id="KW-0597">Phosphoprotein</keyword>
<organism evidence="4 5">
    <name type="scientific">Desulfuribacillus stibiiarsenatis</name>
    <dbReference type="NCBI Taxonomy" id="1390249"/>
    <lineage>
        <taxon>Bacteria</taxon>
        <taxon>Bacillati</taxon>
        <taxon>Bacillota</taxon>
        <taxon>Desulfuribacillia</taxon>
        <taxon>Desulfuribacillales</taxon>
        <taxon>Desulfuribacillaceae</taxon>
        <taxon>Desulfuribacillus</taxon>
    </lineage>
</organism>
<dbReference type="InterPro" id="IPR011006">
    <property type="entry name" value="CheY-like_superfamily"/>
</dbReference>
<name>A0A1E5L5D2_9FIRM</name>
<dbReference type="STRING" id="1390249.BHU72_04430"/>
<accession>A0A1E5L5D2</accession>
<proteinExistence type="predicted"/>
<dbReference type="OrthoDB" id="9771372at2"/>
<dbReference type="PANTHER" id="PTHR44591">
    <property type="entry name" value="STRESS RESPONSE REGULATOR PROTEIN 1"/>
    <property type="match status" value="1"/>
</dbReference>
<dbReference type="AlphaFoldDB" id="A0A1E5L5D2"/>
<gene>
    <name evidence="4" type="ORF">BHU72_04430</name>
</gene>